<dbReference type="InterPro" id="IPR002941">
    <property type="entry name" value="DNA_methylase_N4/N6"/>
</dbReference>
<feature type="domain" description="DNA methylase N-4/N-6" evidence="3">
    <location>
        <begin position="1"/>
        <end position="45"/>
    </location>
</feature>
<dbReference type="GO" id="GO:0008170">
    <property type="term" value="F:N-methyltransferase activity"/>
    <property type="evidence" value="ECO:0007669"/>
    <property type="project" value="InterPro"/>
</dbReference>
<dbReference type="InterPro" id="IPR029063">
    <property type="entry name" value="SAM-dependent_MTases_sf"/>
</dbReference>
<evidence type="ECO:0000256" key="1">
    <source>
        <dbReference type="ARBA" id="ARBA00022603"/>
    </source>
</evidence>
<evidence type="ECO:0000313" key="5">
    <source>
        <dbReference type="Proteomes" id="UP000324689"/>
    </source>
</evidence>
<comment type="caution">
    <text evidence="4">The sequence shown here is derived from an EMBL/GenBank/DDBJ whole genome shotgun (WGS) entry which is preliminary data.</text>
</comment>
<keyword evidence="1" id="KW-0489">Methyltransferase</keyword>
<name>A0A5A5RNV1_MICAE</name>
<dbReference type="AlphaFoldDB" id="A0A5A5RNV1"/>
<dbReference type="Proteomes" id="UP000324689">
    <property type="component" value="Unassembled WGS sequence"/>
</dbReference>
<dbReference type="GO" id="GO:0032259">
    <property type="term" value="P:methylation"/>
    <property type="evidence" value="ECO:0007669"/>
    <property type="project" value="UniProtKB-KW"/>
</dbReference>
<proteinExistence type="predicted"/>
<dbReference type="SUPFAM" id="SSF53335">
    <property type="entry name" value="S-adenosyl-L-methionine-dependent methyltransferases"/>
    <property type="match status" value="1"/>
</dbReference>
<evidence type="ECO:0000259" key="3">
    <source>
        <dbReference type="Pfam" id="PF01555"/>
    </source>
</evidence>
<dbReference type="Pfam" id="PF01555">
    <property type="entry name" value="N6_N4_Mtase"/>
    <property type="match status" value="1"/>
</dbReference>
<sequence>MIKFYSYKGDLVFDSFGGRGTVGKTARNLGRYFFLTEQESTYVDRMKIYLGQPMLFEPKLTKFLSLAEFFQLSQEQEYDNNH</sequence>
<evidence type="ECO:0000313" key="4">
    <source>
        <dbReference type="EMBL" id="GCA78283.1"/>
    </source>
</evidence>
<gene>
    <name evidence="4" type="ORF">MiTs_00261</name>
</gene>
<dbReference type="Gene3D" id="3.40.50.150">
    <property type="entry name" value="Vaccinia Virus protein VP39"/>
    <property type="match status" value="1"/>
</dbReference>
<reference evidence="4 5" key="1">
    <citation type="submission" date="2018-09" db="EMBL/GenBank/DDBJ databases">
        <title>Evolutionary history of phycoerythrin pigmentation in the water bloom-forming cyanobacterium Microcystis aeruginosa.</title>
        <authorList>
            <person name="Tanabe Y."/>
            <person name="Tanabe Y."/>
            <person name="Yamaguchi H."/>
        </authorList>
    </citation>
    <scope>NUCLEOTIDE SEQUENCE [LARGE SCALE GENOMIC DNA]</scope>
    <source>
        <strain evidence="4 5">NIES-2521</strain>
    </source>
</reference>
<protein>
    <recommendedName>
        <fullName evidence="3">DNA methylase N-4/N-6 domain-containing protein</fullName>
    </recommendedName>
</protein>
<keyword evidence="2" id="KW-0808">Transferase</keyword>
<evidence type="ECO:0000256" key="2">
    <source>
        <dbReference type="ARBA" id="ARBA00022679"/>
    </source>
</evidence>
<dbReference type="GO" id="GO:0003677">
    <property type="term" value="F:DNA binding"/>
    <property type="evidence" value="ECO:0007669"/>
    <property type="project" value="InterPro"/>
</dbReference>
<organism evidence="4 5">
    <name type="scientific">Microcystis aeruginosa NIES-2521</name>
    <dbReference type="NCBI Taxonomy" id="2303983"/>
    <lineage>
        <taxon>Bacteria</taxon>
        <taxon>Bacillati</taxon>
        <taxon>Cyanobacteriota</taxon>
        <taxon>Cyanophyceae</taxon>
        <taxon>Oscillatoriophycideae</taxon>
        <taxon>Chroococcales</taxon>
        <taxon>Microcystaceae</taxon>
        <taxon>Microcystis</taxon>
    </lineage>
</organism>
<dbReference type="EMBL" id="BHVQ01000002">
    <property type="protein sequence ID" value="GCA78283.1"/>
    <property type="molecule type" value="Genomic_DNA"/>
</dbReference>
<accession>A0A5A5RNV1</accession>